<keyword evidence="1" id="KW-1133">Transmembrane helix</keyword>
<protein>
    <submittedName>
        <fullName evidence="2">Uncharacterized protein</fullName>
    </submittedName>
</protein>
<proteinExistence type="predicted"/>
<sequence>MYAWIWRKLPGPFVAKLSVAVVLVLGVVALLMFVVFPWLEPRLWFNEVAVN</sequence>
<feature type="transmembrane region" description="Helical" evidence="1">
    <location>
        <begin position="17"/>
        <end position="39"/>
    </location>
</feature>
<keyword evidence="1" id="KW-0812">Transmembrane</keyword>
<keyword evidence="1" id="KW-0472">Membrane</keyword>
<evidence type="ECO:0000256" key="1">
    <source>
        <dbReference type="SAM" id="Phobius"/>
    </source>
</evidence>
<dbReference type="EMBL" id="QHHU01000127">
    <property type="protein sequence ID" value="RSM34753.1"/>
    <property type="molecule type" value="Genomic_DNA"/>
</dbReference>
<accession>A0A428VV92</accession>
<dbReference type="Proteomes" id="UP000286716">
    <property type="component" value="Unassembled WGS sequence"/>
</dbReference>
<reference evidence="2 3" key="1">
    <citation type="submission" date="2018-05" db="EMBL/GenBank/DDBJ databases">
        <title>Evolution of GPA BGCs.</title>
        <authorList>
            <person name="Waglechner N."/>
            <person name="Wright G.D."/>
        </authorList>
    </citation>
    <scope>NUCLEOTIDE SEQUENCE [LARGE SCALE GENOMIC DNA]</scope>
    <source>
        <strain evidence="2 3">DSM 5908</strain>
    </source>
</reference>
<evidence type="ECO:0000313" key="2">
    <source>
        <dbReference type="EMBL" id="RSM34753.1"/>
    </source>
</evidence>
<comment type="caution">
    <text evidence="2">The sequence shown here is derived from an EMBL/GenBank/DDBJ whole genome shotgun (WGS) entry which is preliminary data.</text>
</comment>
<dbReference type="AlphaFoldDB" id="A0A428VV92"/>
<gene>
    <name evidence="2" type="ORF">DMA12_46935</name>
</gene>
<keyword evidence="3" id="KW-1185">Reference proteome</keyword>
<name>A0A428VV92_AMYBA</name>
<organism evidence="2 3">
    <name type="scientific">Amycolatopsis balhimycina DSM 5908</name>
    <dbReference type="NCBI Taxonomy" id="1081091"/>
    <lineage>
        <taxon>Bacteria</taxon>
        <taxon>Bacillati</taxon>
        <taxon>Actinomycetota</taxon>
        <taxon>Actinomycetes</taxon>
        <taxon>Pseudonocardiales</taxon>
        <taxon>Pseudonocardiaceae</taxon>
        <taxon>Amycolatopsis</taxon>
    </lineage>
</organism>
<dbReference type="RefSeq" id="WP_020642618.1">
    <property type="nucleotide sequence ID" value="NZ_QHHU01000127.1"/>
</dbReference>
<evidence type="ECO:0000313" key="3">
    <source>
        <dbReference type="Proteomes" id="UP000286716"/>
    </source>
</evidence>